<name>A0A5D2AT65_GOSDA</name>
<organism evidence="2 3">
    <name type="scientific">Gossypium darwinii</name>
    <name type="common">Darwin's cotton</name>
    <name type="synonym">Gossypium barbadense var. darwinii</name>
    <dbReference type="NCBI Taxonomy" id="34276"/>
    <lineage>
        <taxon>Eukaryota</taxon>
        <taxon>Viridiplantae</taxon>
        <taxon>Streptophyta</taxon>
        <taxon>Embryophyta</taxon>
        <taxon>Tracheophyta</taxon>
        <taxon>Spermatophyta</taxon>
        <taxon>Magnoliopsida</taxon>
        <taxon>eudicotyledons</taxon>
        <taxon>Gunneridae</taxon>
        <taxon>Pentapetalae</taxon>
        <taxon>rosids</taxon>
        <taxon>malvids</taxon>
        <taxon>Malvales</taxon>
        <taxon>Malvaceae</taxon>
        <taxon>Malvoideae</taxon>
        <taxon>Gossypium</taxon>
    </lineage>
</organism>
<accession>A0A5D2AT65</accession>
<feature type="transmembrane region" description="Helical" evidence="1">
    <location>
        <begin position="12"/>
        <end position="30"/>
    </location>
</feature>
<evidence type="ECO:0000313" key="2">
    <source>
        <dbReference type="EMBL" id="TYG48114.1"/>
    </source>
</evidence>
<dbReference type="Proteomes" id="UP000323506">
    <property type="component" value="Chromosome D11"/>
</dbReference>
<gene>
    <name evidence="2" type="ORF">ES288_D11G397600v1</name>
</gene>
<keyword evidence="1" id="KW-0812">Transmembrane</keyword>
<evidence type="ECO:0000256" key="1">
    <source>
        <dbReference type="SAM" id="Phobius"/>
    </source>
</evidence>
<evidence type="ECO:0000313" key="3">
    <source>
        <dbReference type="Proteomes" id="UP000323506"/>
    </source>
</evidence>
<reference evidence="2 3" key="1">
    <citation type="submission" date="2019-06" db="EMBL/GenBank/DDBJ databases">
        <title>WGS assembly of Gossypium darwinii.</title>
        <authorList>
            <person name="Chen Z.J."/>
            <person name="Sreedasyam A."/>
            <person name="Ando A."/>
            <person name="Song Q."/>
            <person name="De L."/>
            <person name="Hulse-Kemp A."/>
            <person name="Ding M."/>
            <person name="Ye W."/>
            <person name="Kirkbride R."/>
            <person name="Jenkins J."/>
            <person name="Plott C."/>
            <person name="Lovell J."/>
            <person name="Lin Y.-M."/>
            <person name="Vaughn R."/>
            <person name="Liu B."/>
            <person name="Li W."/>
            <person name="Simpson S."/>
            <person name="Scheffler B."/>
            <person name="Saski C."/>
            <person name="Grover C."/>
            <person name="Hu G."/>
            <person name="Conover J."/>
            <person name="Carlson J."/>
            <person name="Shu S."/>
            <person name="Boston L."/>
            <person name="Williams M."/>
            <person name="Peterson D."/>
            <person name="Mcgee K."/>
            <person name="Jones D."/>
            <person name="Wendel J."/>
            <person name="Stelly D."/>
            <person name="Grimwood J."/>
            <person name="Schmutz J."/>
        </authorList>
    </citation>
    <scope>NUCLEOTIDE SEQUENCE [LARGE SCALE GENOMIC DNA]</scope>
    <source>
        <strain evidence="2">1808015.09</strain>
    </source>
</reference>
<keyword evidence="1" id="KW-1133">Transmembrane helix</keyword>
<sequence length="37" mass="4423">MNSHYKLCLHFFWFNASIQAALLFCSLLLLEEIFVFI</sequence>
<dbReference type="EMBL" id="CM017711">
    <property type="protein sequence ID" value="TYG48114.1"/>
    <property type="molecule type" value="Genomic_DNA"/>
</dbReference>
<keyword evidence="1" id="KW-0472">Membrane</keyword>
<keyword evidence="3" id="KW-1185">Reference proteome</keyword>
<protein>
    <submittedName>
        <fullName evidence="2">Uncharacterized protein</fullName>
    </submittedName>
</protein>
<dbReference type="AlphaFoldDB" id="A0A5D2AT65"/>
<proteinExistence type="predicted"/>